<feature type="compositionally biased region" description="Basic and acidic residues" evidence="1">
    <location>
        <begin position="41"/>
        <end position="55"/>
    </location>
</feature>
<accession>A0ABR3EJQ7</accession>
<dbReference type="Proteomes" id="UP001465976">
    <property type="component" value="Unassembled WGS sequence"/>
</dbReference>
<feature type="region of interest" description="Disordered" evidence="1">
    <location>
        <begin position="1"/>
        <end position="64"/>
    </location>
</feature>
<name>A0ABR3EJQ7_9AGAR</name>
<feature type="region of interest" description="Disordered" evidence="1">
    <location>
        <begin position="97"/>
        <end position="123"/>
    </location>
</feature>
<evidence type="ECO:0000256" key="1">
    <source>
        <dbReference type="SAM" id="MobiDB-lite"/>
    </source>
</evidence>
<reference evidence="2 3" key="1">
    <citation type="submission" date="2024-02" db="EMBL/GenBank/DDBJ databases">
        <title>A draft genome for the cacao thread blight pathogen Marasmius crinis-equi.</title>
        <authorList>
            <person name="Cohen S.P."/>
            <person name="Baruah I.K."/>
            <person name="Amoako-Attah I."/>
            <person name="Bukari Y."/>
            <person name="Meinhardt L.W."/>
            <person name="Bailey B.A."/>
        </authorList>
    </citation>
    <scope>NUCLEOTIDE SEQUENCE [LARGE SCALE GENOMIC DNA]</scope>
    <source>
        <strain evidence="2 3">GH-76</strain>
    </source>
</reference>
<organism evidence="2 3">
    <name type="scientific">Marasmius crinis-equi</name>
    <dbReference type="NCBI Taxonomy" id="585013"/>
    <lineage>
        <taxon>Eukaryota</taxon>
        <taxon>Fungi</taxon>
        <taxon>Dikarya</taxon>
        <taxon>Basidiomycota</taxon>
        <taxon>Agaricomycotina</taxon>
        <taxon>Agaricomycetes</taxon>
        <taxon>Agaricomycetidae</taxon>
        <taxon>Agaricales</taxon>
        <taxon>Marasmiineae</taxon>
        <taxon>Marasmiaceae</taxon>
        <taxon>Marasmius</taxon>
    </lineage>
</organism>
<feature type="compositionally biased region" description="Polar residues" evidence="1">
    <location>
        <begin position="1"/>
        <end position="16"/>
    </location>
</feature>
<gene>
    <name evidence="2" type="ORF">V5O48_018983</name>
</gene>
<proteinExistence type="predicted"/>
<evidence type="ECO:0000313" key="3">
    <source>
        <dbReference type="Proteomes" id="UP001465976"/>
    </source>
</evidence>
<dbReference type="EMBL" id="JBAHYK010003952">
    <property type="protein sequence ID" value="KAL0563093.1"/>
    <property type="molecule type" value="Genomic_DNA"/>
</dbReference>
<protein>
    <submittedName>
        <fullName evidence="2">Uncharacterized protein</fullName>
    </submittedName>
</protein>
<comment type="caution">
    <text evidence="2">The sequence shown here is derived from an EMBL/GenBank/DDBJ whole genome shotgun (WGS) entry which is preliminary data.</text>
</comment>
<keyword evidence="3" id="KW-1185">Reference proteome</keyword>
<evidence type="ECO:0000313" key="2">
    <source>
        <dbReference type="EMBL" id="KAL0563093.1"/>
    </source>
</evidence>
<feature type="non-terminal residue" evidence="2">
    <location>
        <position position="368"/>
    </location>
</feature>
<sequence length="368" mass="39694">MSTAIATDNHSGNNSPVGGALQLNIAPSPMPLPGEGTSRADASRNWRPGQHEMESTRSLTPTQRVSMEKGKHFEPGTDIKVPQPTLSWQKPSRLNAPGTPSIGINPNAPGAEHAASSGTSGHRFTTAFPGGNTDQTIGHLADDSMNWETRYVSVNKTASPLSAHSNISRVSHESPSRAISVMSNRERTQLKSLIGDIGGVVQELQQSVRSDQLSIANKFAIELSKVSSAHENRFKKLKACLDSIEHKIGTQTSLPSTPLAEKISVAPILRPDYDPTIALLEKAIEESDNKRRYGYKDMYREVFGIGPGSDHAESVASVASTHRELNPSNPTNNVMPATEPIMPDNVAQAASFHNPARPIQQSSPMFYP</sequence>